<keyword evidence="2" id="KW-1133">Transmembrane helix</keyword>
<gene>
    <name evidence="4" type="ORF">PLXY2_LOCUS9252</name>
</gene>
<proteinExistence type="predicted"/>
<feature type="region of interest" description="Disordered" evidence="1">
    <location>
        <begin position="822"/>
        <end position="854"/>
    </location>
</feature>
<evidence type="ECO:0000256" key="2">
    <source>
        <dbReference type="SAM" id="Phobius"/>
    </source>
</evidence>
<feature type="domain" description="DUF5641" evidence="3">
    <location>
        <begin position="28"/>
        <end position="121"/>
    </location>
</feature>
<accession>A0A8S4FN01</accession>
<evidence type="ECO:0000256" key="1">
    <source>
        <dbReference type="SAM" id="MobiDB-lite"/>
    </source>
</evidence>
<dbReference type="Pfam" id="PF18701">
    <property type="entry name" value="DUF5641"/>
    <property type="match status" value="1"/>
</dbReference>
<evidence type="ECO:0000313" key="5">
    <source>
        <dbReference type="Proteomes" id="UP000653454"/>
    </source>
</evidence>
<feature type="region of interest" description="Disordered" evidence="1">
    <location>
        <begin position="741"/>
        <end position="766"/>
    </location>
</feature>
<protein>
    <submittedName>
        <fullName evidence="4">(diamondback moth) hypothetical protein</fullName>
    </submittedName>
</protein>
<dbReference type="InterPro" id="IPR022048">
    <property type="entry name" value="Envelope_fusion-like"/>
</dbReference>
<sequence>MRDVLTPAHFLTGGPTLNFYDTEQDLRTRWYLSQKIFKDIWARWHTEYLTQLTARSKWSASRDNLNLNDVVIIHDANLPPGKWAMGRVVELHPGSDGLVRVVTLKTKNGYMKRPSVKLSVLPTNNENANQNSGNIKAISENAKQPQKDIKIIKKPNSTSNRCSFLSLAMSLMLFMTLLSESYGSLNVTRFKPGQKLFFDKISHMQLASDTWKTVIYYDLEPYWQGNKAINKYVDHLNESCIRMVEKEHCNVIILQLDQELAELKHYNNLLMSQHAGHAPRARRRRGIVNGVGYLANKLFGVLDQEFAEKYERDINILKHNQDHLALLWKNQTSIIEAEYNLLKRTEIGMNKQQKLINQHFIALEKEISQINQKQTGAYALVQFTLEALTATNMINSIKQIQNTLLDMVTDIYQGHFNYHILTPEQFRKELNLISSEISKDLSLPIKDIQNHLNNLYQLLGVRTRMSEQCLIFEVTIPLVSRDSFEIFNVIPIPELWNDRMVIVKPRSDYVALSLRKNAYVLMTEAEVQSCTHQDEEVSYCRTNKPVFHMKRDEDLCQAEEDSNKCLLQTSKCKDQWINIHQSNNYIYFCCEACRVRIICEDQVSSQSLTGVGILTIGHGCLVRTNQFSLQSHKPGSNIIKTKSEVVLPYISPINDVINVSSAYKLTWNESEVDYKELKDLQGRIKMMKEAEPLAGSITYHDVHHYTAIYASFGLLIVVALLAWWGHARLARLLPAAPAAAVAPPAREGPPPPPPRAAAPRAPLPQGGDPVAHCVSVVSDNMGNQCNKIKAISVDNVQVYTGAYYWKRQPGWTNLRGMWGKRAAAAPAAPAPAPGAPAAPDDDWEHEGSPSQEEA</sequence>
<organism evidence="4 5">
    <name type="scientific">Plutella xylostella</name>
    <name type="common">Diamondback moth</name>
    <name type="synonym">Plutella maculipennis</name>
    <dbReference type="NCBI Taxonomy" id="51655"/>
    <lineage>
        <taxon>Eukaryota</taxon>
        <taxon>Metazoa</taxon>
        <taxon>Ecdysozoa</taxon>
        <taxon>Arthropoda</taxon>
        <taxon>Hexapoda</taxon>
        <taxon>Insecta</taxon>
        <taxon>Pterygota</taxon>
        <taxon>Neoptera</taxon>
        <taxon>Endopterygota</taxon>
        <taxon>Lepidoptera</taxon>
        <taxon>Glossata</taxon>
        <taxon>Ditrysia</taxon>
        <taxon>Yponomeutoidea</taxon>
        <taxon>Plutellidae</taxon>
        <taxon>Plutella</taxon>
    </lineage>
</organism>
<dbReference type="Proteomes" id="UP000653454">
    <property type="component" value="Unassembled WGS sequence"/>
</dbReference>
<evidence type="ECO:0000313" key="4">
    <source>
        <dbReference type="EMBL" id="CAG9128513.1"/>
    </source>
</evidence>
<dbReference type="Pfam" id="PF12259">
    <property type="entry name" value="Baculo_F"/>
    <property type="match status" value="1"/>
</dbReference>
<feature type="compositionally biased region" description="Pro residues" evidence="1">
    <location>
        <begin position="746"/>
        <end position="756"/>
    </location>
</feature>
<dbReference type="EMBL" id="CAJHNJ030000036">
    <property type="protein sequence ID" value="CAG9128513.1"/>
    <property type="molecule type" value="Genomic_DNA"/>
</dbReference>
<evidence type="ECO:0000259" key="3">
    <source>
        <dbReference type="Pfam" id="PF18701"/>
    </source>
</evidence>
<name>A0A8S4FN01_PLUXY</name>
<dbReference type="PANTHER" id="PTHR47331:SF5">
    <property type="entry name" value="RIBONUCLEASE H"/>
    <property type="match status" value="1"/>
</dbReference>
<reference evidence="4" key="1">
    <citation type="submission" date="2020-11" db="EMBL/GenBank/DDBJ databases">
        <authorList>
            <person name="Whiteford S."/>
        </authorList>
    </citation>
    <scope>NUCLEOTIDE SEQUENCE</scope>
</reference>
<keyword evidence="2" id="KW-0472">Membrane</keyword>
<feature type="transmembrane region" description="Helical" evidence="2">
    <location>
        <begin position="706"/>
        <end position="724"/>
    </location>
</feature>
<keyword evidence="5" id="KW-1185">Reference proteome</keyword>
<comment type="caution">
    <text evidence="4">The sequence shown here is derived from an EMBL/GenBank/DDBJ whole genome shotgun (WGS) entry which is preliminary data.</text>
</comment>
<dbReference type="InterPro" id="IPR040676">
    <property type="entry name" value="DUF5641"/>
</dbReference>
<keyword evidence="2" id="KW-0812">Transmembrane</keyword>
<dbReference type="AlphaFoldDB" id="A0A8S4FN01"/>
<dbReference type="PANTHER" id="PTHR47331">
    <property type="entry name" value="PHD-TYPE DOMAIN-CONTAINING PROTEIN"/>
    <property type="match status" value="1"/>
</dbReference>